<reference evidence="3" key="1">
    <citation type="submission" date="2015-11" db="EMBL/GenBank/DDBJ databases">
        <authorList>
            <person name="Tobias N.J."/>
            <person name="Mishra B."/>
            <person name="Gupta D.K."/>
            <person name="Thines M."/>
            <person name="Stinear T.P."/>
            <person name="Bode H.B."/>
        </authorList>
    </citation>
    <scope>NUCLEOTIDE SEQUENCE [LARGE SCALE GENOMIC DNA]</scope>
    <source>
        <strain evidence="3">PB45.5</strain>
    </source>
</reference>
<accession>A0A1B8YI15</accession>
<organism evidence="2 3">
    <name type="scientific">Photorhabdus namnaonensis</name>
    <dbReference type="NCBI Taxonomy" id="1851568"/>
    <lineage>
        <taxon>Bacteria</taxon>
        <taxon>Pseudomonadati</taxon>
        <taxon>Pseudomonadota</taxon>
        <taxon>Gammaproteobacteria</taxon>
        <taxon>Enterobacterales</taxon>
        <taxon>Morganellaceae</taxon>
        <taxon>Photorhabdus</taxon>
    </lineage>
</organism>
<evidence type="ECO:0000313" key="2">
    <source>
        <dbReference type="EMBL" id="OCA54774.1"/>
    </source>
</evidence>
<dbReference type="PANTHER" id="PTHR36153:SF1">
    <property type="entry name" value="TYPE VI SECRETION SYSTEM COMPONENT TSSM1"/>
    <property type="match status" value="1"/>
</dbReference>
<dbReference type="EMBL" id="LOIC01000061">
    <property type="protein sequence ID" value="OCA54774.1"/>
    <property type="molecule type" value="Genomic_DNA"/>
</dbReference>
<dbReference type="InterPro" id="IPR053156">
    <property type="entry name" value="T6SS_TssM-like"/>
</dbReference>
<dbReference type="AlphaFoldDB" id="A0A1B8YI15"/>
<dbReference type="Proteomes" id="UP000092665">
    <property type="component" value="Unassembled WGS sequence"/>
</dbReference>
<proteinExistence type="predicted"/>
<keyword evidence="3" id="KW-1185">Reference proteome</keyword>
<dbReference type="Pfam" id="PF06744">
    <property type="entry name" value="IcmF_C"/>
    <property type="match status" value="1"/>
</dbReference>
<dbReference type="PANTHER" id="PTHR36153">
    <property type="entry name" value="INNER MEMBRANE PROTEIN-RELATED"/>
    <property type="match status" value="1"/>
</dbReference>
<protein>
    <recommendedName>
        <fullName evidence="1">Type VI secretion system IcmF C-terminal domain-containing protein</fullName>
    </recommendedName>
</protein>
<feature type="domain" description="Type VI secretion system IcmF C-terminal" evidence="1">
    <location>
        <begin position="1"/>
        <end position="83"/>
    </location>
</feature>
<evidence type="ECO:0000259" key="1">
    <source>
        <dbReference type="Pfam" id="PF06744"/>
    </source>
</evidence>
<dbReference type="InterPro" id="IPR010623">
    <property type="entry name" value="IcmF_C"/>
</dbReference>
<name>A0A1B8YI15_9GAMM</name>
<gene>
    <name evidence="2" type="ORF">Phpb_02122</name>
</gene>
<dbReference type="PATRIC" id="fig|29488.15.peg.2324"/>
<sequence length="125" mass="14365">MRYFNQMESWQSFRWPGETDEPGVTLMWTSVNTGARLFGDYQGNWGLIRWLARAKAERLDESRYRLIFTASDGLPLTWILRTELGKGPLALLKLRGFKLPKNIFAVKPGSHTTISVENDDDLMAE</sequence>
<comment type="caution">
    <text evidence="2">The sequence shown here is derived from an EMBL/GenBank/DDBJ whole genome shotgun (WGS) entry which is preliminary data.</text>
</comment>
<evidence type="ECO:0000313" key="3">
    <source>
        <dbReference type="Proteomes" id="UP000092665"/>
    </source>
</evidence>